<evidence type="ECO:0000256" key="9">
    <source>
        <dbReference type="ARBA" id="ARBA00023136"/>
    </source>
</evidence>
<dbReference type="Pfam" id="PF00005">
    <property type="entry name" value="ABC_tran"/>
    <property type="match status" value="3"/>
</dbReference>
<dbReference type="SUPFAM" id="SSF52540">
    <property type="entry name" value="P-loop containing nucleoside triphosphate hydrolases"/>
    <property type="match status" value="3"/>
</dbReference>
<evidence type="ECO:0000256" key="8">
    <source>
        <dbReference type="ARBA" id="ARBA00022989"/>
    </source>
</evidence>
<evidence type="ECO:0000256" key="3">
    <source>
        <dbReference type="ARBA" id="ARBA00022448"/>
    </source>
</evidence>
<dbReference type="GO" id="GO:0005524">
    <property type="term" value="F:ATP binding"/>
    <property type="evidence" value="ECO:0007669"/>
    <property type="project" value="UniProtKB-KW"/>
</dbReference>
<comment type="caution">
    <text evidence="14">The sequence shown here is derived from an EMBL/GenBank/DDBJ whole genome shotgun (WGS) entry which is preliminary data.</text>
</comment>
<organism evidence="14 15">
    <name type="scientific">Pseudallescheria apiosperma</name>
    <name type="common">Scedosporium apiospermum</name>
    <dbReference type="NCBI Taxonomy" id="563466"/>
    <lineage>
        <taxon>Eukaryota</taxon>
        <taxon>Fungi</taxon>
        <taxon>Dikarya</taxon>
        <taxon>Ascomycota</taxon>
        <taxon>Pezizomycotina</taxon>
        <taxon>Sordariomycetes</taxon>
        <taxon>Hypocreomycetidae</taxon>
        <taxon>Microascales</taxon>
        <taxon>Microascaceae</taxon>
        <taxon>Scedosporium</taxon>
    </lineage>
</organism>
<evidence type="ECO:0000256" key="11">
    <source>
        <dbReference type="SAM" id="Phobius"/>
    </source>
</evidence>
<keyword evidence="15" id="KW-1185">Reference proteome</keyword>
<proteinExistence type="inferred from homology"/>
<evidence type="ECO:0000256" key="6">
    <source>
        <dbReference type="ARBA" id="ARBA00022741"/>
    </source>
</evidence>
<feature type="compositionally biased region" description="Basic residues" evidence="10">
    <location>
        <begin position="495"/>
        <end position="513"/>
    </location>
</feature>
<dbReference type="GO" id="GO:0005743">
    <property type="term" value="C:mitochondrial inner membrane"/>
    <property type="evidence" value="ECO:0007669"/>
    <property type="project" value="TreeGrafter"/>
</dbReference>
<keyword evidence="3" id="KW-0813">Transport</keyword>
<sequence length="1372" mass="150421">MSEKEITPAEPPPRASDALNTGQSKPETTAGSDDTAVPMPTEDKLDPKAHPQPEREAGFKDLVRVFSYATKWDYIAYLIGAVSSIAAGVSLPLVMVLFGQLIEKFQAFSAPGAFDPAALDPSSLSPEARQAMEDLENDFRKELNRLSLFMTALFIVRFGCNYINKVVFRMVGIRISSGVRAHFMRALFAQSIHVLDSLPPGTAASMITTTSNTLQIGISEKLGVLLEFTATIVASLTIAFIYSWSLTLVCFSATAFIVITLGVLLPLILKGVAKFNKAEAKTTAVATEALGSIRMIAACGAESRMLKRYTEWSEEAKRLAQKVSPLLALQFGLVFFALWAVFGLAFWYGIKSYLDGRLGGVGDIVIVLMSSMMMVMSMERVSSPILALGKATLAACQFFIVIDAPPPNPGHLKEPDVSANDDIIFEKVTFAYPSRPHVKVLDDLDLTIEAGKLTAIVGPSGSGKSTIVGLIQRWYSLNDQYVLEKAIGKEEMDKRKKKEKKAKARAKKMKKGKAVSADSDSSDEEDDKPHNAEEHGTGEPVKNAGRIISGKTQIDDIEAIWWRTQIGLVQQEPFLFNDTIYNNVAYGLIGSIWEDEPEEKKRELVKEACIEAFANEFIDRLPEGYDTQVGESGAKLSGGQRQRIAIARSIVRKPKILILDEATSAIDVRGEKIVQAALDKVAKNRTTITIAHRLSTIKKADRIIVLKKGKVVETGTHDSLLENPEGVYSGLVLAQKLNLGDTAADDDSEDSDHKLDTVMSRVRSGAQSATEEGSEKKKTAVEAHRTFFASFGRLLLEQRSQWLFFALTVFFAACVGAGIPIMAWLFAKIVVVFNYANDPDKMSSESRFWALMWVVFAVAIGLSYLFMVAIAQRASAFVEDAYRKDYFASILYQKISFFDQEENAHGILTSRVSGDPKKMEEMAGLNAGMVYSAVFSLLGGLIIAFIFSWKLAILAFFVTVPIGLASAFYRIKYELEFDKMNNEVFDESSKFAAETIGAFRTVSSLTLENTIATRYEKLLQSHVVTAFRKALWTSLFFAFSDSSGLGCQALIFWYGGKLMLDGKVDNTSFLICMMAVIQGAESAGQGLSFGPNAAQASEASNRILNMRESRNTDTVAGDEGIPDTDGGVKIELQDIHFKYPTRNVPVFKGLNITIEKGQFAALVGASGCGKTSIISLLERFYDPSQGRILVNGKDVRDVNVYTYRNYLSLVAQEPTLFQGTLRENILLGVDPETITDEQLHTACRDASIHDFIVSLPDGYNTDVGSKGVSLSGGQKQRVAIARALIRNPRVLLLDEATSSLDSESEKLVQAAFERAGKGRTMVVVAHRLATVQNADVIFVLGEGKLLEKGSHAELLKAKGVYWNMCQSQALDR</sequence>
<comment type="subcellular location">
    <subcellularLocation>
        <location evidence="1">Membrane</location>
        <topology evidence="1">Multi-pass membrane protein</topology>
    </subcellularLocation>
</comment>
<gene>
    <name evidence="14" type="ORF">SAPIO_CDS3636</name>
</gene>
<dbReference type="EMBL" id="JOWA01000088">
    <property type="protein sequence ID" value="KEZ44597.1"/>
    <property type="molecule type" value="Genomic_DNA"/>
</dbReference>
<evidence type="ECO:0000256" key="2">
    <source>
        <dbReference type="ARBA" id="ARBA00007577"/>
    </source>
</evidence>
<dbReference type="OMA" id="TYFPEYV"/>
<dbReference type="Gene3D" id="1.20.1560.10">
    <property type="entry name" value="ABC transporter type 1, transmembrane domain"/>
    <property type="match status" value="1"/>
</dbReference>
<dbReference type="Gene3D" id="3.40.50.300">
    <property type="entry name" value="P-loop containing nucleotide triphosphate hydrolases"/>
    <property type="match status" value="2"/>
</dbReference>
<dbReference type="InterPro" id="IPR017871">
    <property type="entry name" value="ABC_transporter-like_CS"/>
</dbReference>
<reference evidence="14 15" key="1">
    <citation type="journal article" date="2014" name="Genome Announc.">
        <title>Draft genome sequence of the pathogenic fungus Scedosporium apiospermum.</title>
        <authorList>
            <person name="Vandeputte P."/>
            <person name="Ghamrawi S."/>
            <person name="Rechenmann M."/>
            <person name="Iltis A."/>
            <person name="Giraud S."/>
            <person name="Fleury M."/>
            <person name="Thornton C."/>
            <person name="Delhaes L."/>
            <person name="Meyer W."/>
            <person name="Papon N."/>
            <person name="Bouchara J.P."/>
        </authorList>
    </citation>
    <scope>NUCLEOTIDE SEQUENCE [LARGE SCALE GENOMIC DNA]</scope>
    <source>
        <strain evidence="14 15">IHEM 14462</strain>
    </source>
</reference>
<evidence type="ECO:0000259" key="12">
    <source>
        <dbReference type="PROSITE" id="PS50893"/>
    </source>
</evidence>
<dbReference type="OrthoDB" id="6500128at2759"/>
<feature type="transmembrane region" description="Helical" evidence="11">
    <location>
        <begin position="326"/>
        <end position="350"/>
    </location>
</feature>
<feature type="transmembrane region" description="Helical" evidence="11">
    <location>
        <begin position="74"/>
        <end position="98"/>
    </location>
</feature>
<dbReference type="GO" id="GO:0090374">
    <property type="term" value="P:oligopeptide export from mitochondrion"/>
    <property type="evidence" value="ECO:0007669"/>
    <property type="project" value="TreeGrafter"/>
</dbReference>
<feature type="transmembrane region" description="Helical" evidence="11">
    <location>
        <begin position="953"/>
        <end position="971"/>
    </location>
</feature>
<dbReference type="PROSITE" id="PS50929">
    <property type="entry name" value="ABC_TM1F"/>
    <property type="match status" value="2"/>
</dbReference>
<dbReference type="Proteomes" id="UP000028545">
    <property type="component" value="Unassembled WGS sequence"/>
</dbReference>
<feature type="transmembrane region" description="Helical" evidence="11">
    <location>
        <begin position="802"/>
        <end position="827"/>
    </location>
</feature>
<feature type="transmembrane region" description="Helical" evidence="11">
    <location>
        <begin position="224"/>
        <end position="245"/>
    </location>
</feature>
<dbReference type="CDD" id="cd18577">
    <property type="entry name" value="ABC_6TM_Pgp_ABCB1_D1_like"/>
    <property type="match status" value="1"/>
</dbReference>
<dbReference type="GO" id="GO:0015421">
    <property type="term" value="F:ABC-type oligopeptide transporter activity"/>
    <property type="evidence" value="ECO:0007669"/>
    <property type="project" value="TreeGrafter"/>
</dbReference>
<keyword evidence="4 11" id="KW-0812">Transmembrane</keyword>
<dbReference type="InterPro" id="IPR036640">
    <property type="entry name" value="ABC1_TM_sf"/>
</dbReference>
<evidence type="ECO:0000256" key="7">
    <source>
        <dbReference type="ARBA" id="ARBA00022840"/>
    </source>
</evidence>
<name>A0A084GB85_PSEDA</name>
<dbReference type="GeneID" id="27722708"/>
<dbReference type="SUPFAM" id="SSF90123">
    <property type="entry name" value="ABC transporter transmembrane region"/>
    <property type="match status" value="2"/>
</dbReference>
<feature type="domain" description="ABC transmembrane type-1" evidence="13">
    <location>
        <begin position="78"/>
        <end position="390"/>
    </location>
</feature>
<feature type="transmembrane region" description="Helical" evidence="11">
    <location>
        <begin position="146"/>
        <end position="164"/>
    </location>
</feature>
<dbReference type="PROSITE" id="PS00211">
    <property type="entry name" value="ABC_TRANSPORTER_1"/>
    <property type="match status" value="2"/>
</dbReference>
<feature type="domain" description="ABC transporter" evidence="12">
    <location>
        <begin position="423"/>
        <end position="733"/>
    </location>
</feature>
<dbReference type="CDD" id="cd18578">
    <property type="entry name" value="ABC_6TM_Pgp_ABCB1_D2_like"/>
    <property type="match status" value="1"/>
</dbReference>
<dbReference type="InterPro" id="IPR039421">
    <property type="entry name" value="Type_1_exporter"/>
</dbReference>
<dbReference type="VEuPathDB" id="FungiDB:SAPIO_CDS3636"/>
<evidence type="ECO:0000256" key="4">
    <source>
        <dbReference type="ARBA" id="ARBA00022692"/>
    </source>
</evidence>
<evidence type="ECO:0000256" key="10">
    <source>
        <dbReference type="SAM" id="MobiDB-lite"/>
    </source>
</evidence>
<dbReference type="GO" id="GO:0016887">
    <property type="term" value="F:ATP hydrolysis activity"/>
    <property type="evidence" value="ECO:0007669"/>
    <property type="project" value="InterPro"/>
</dbReference>
<evidence type="ECO:0000313" key="14">
    <source>
        <dbReference type="EMBL" id="KEZ44597.1"/>
    </source>
</evidence>
<dbReference type="PROSITE" id="PS50893">
    <property type="entry name" value="ABC_TRANSPORTER_2"/>
    <property type="match status" value="2"/>
</dbReference>
<keyword evidence="14" id="KW-0378">Hydrolase</keyword>
<dbReference type="PANTHER" id="PTHR43394">
    <property type="entry name" value="ATP-DEPENDENT PERMEASE MDL1, MITOCHONDRIAL"/>
    <property type="match status" value="1"/>
</dbReference>
<dbReference type="CDD" id="cd03249">
    <property type="entry name" value="ABC_MTABC3_MDL1_MDL2"/>
    <property type="match status" value="1"/>
</dbReference>
<feature type="compositionally biased region" description="Basic and acidic residues" evidence="10">
    <location>
        <begin position="527"/>
        <end position="537"/>
    </location>
</feature>
<accession>A0A084GB85</accession>
<keyword evidence="7" id="KW-0067">ATP-binding</keyword>
<feature type="transmembrane region" description="Helical" evidence="11">
    <location>
        <begin position="847"/>
        <end position="867"/>
    </location>
</feature>
<dbReference type="PANTHER" id="PTHR43394:SF11">
    <property type="entry name" value="ATP-BINDING CASSETTE TRANSPORTER"/>
    <property type="match status" value="1"/>
</dbReference>
<dbReference type="Pfam" id="PF00664">
    <property type="entry name" value="ABC_membrane"/>
    <property type="match status" value="2"/>
</dbReference>
<dbReference type="EC" id="3.6.3.39" evidence="14"/>
<feature type="compositionally biased region" description="Basic and acidic residues" evidence="10">
    <location>
        <begin position="41"/>
        <end position="56"/>
    </location>
</feature>
<feature type="region of interest" description="Disordered" evidence="10">
    <location>
        <begin position="492"/>
        <end position="547"/>
    </location>
</feature>
<keyword evidence="8 11" id="KW-1133">Transmembrane helix</keyword>
<keyword evidence="6" id="KW-0547">Nucleotide-binding</keyword>
<evidence type="ECO:0000256" key="1">
    <source>
        <dbReference type="ARBA" id="ARBA00004141"/>
    </source>
</evidence>
<feature type="transmembrane region" description="Helical" evidence="11">
    <location>
        <begin position="251"/>
        <end position="269"/>
    </location>
</feature>
<dbReference type="HOGENOM" id="CLU_000604_17_2_1"/>
<evidence type="ECO:0000313" key="15">
    <source>
        <dbReference type="Proteomes" id="UP000028545"/>
    </source>
</evidence>
<dbReference type="EC" id="3.6.3.43" evidence="14"/>
<keyword evidence="5" id="KW-0677">Repeat</keyword>
<dbReference type="InterPro" id="IPR011527">
    <property type="entry name" value="ABC1_TM_dom"/>
</dbReference>
<dbReference type="InterPro" id="IPR003593">
    <property type="entry name" value="AAA+_ATPase"/>
</dbReference>
<feature type="region of interest" description="Disordered" evidence="10">
    <location>
        <begin position="1"/>
        <end position="56"/>
    </location>
</feature>
<dbReference type="RefSeq" id="XP_016644396.1">
    <property type="nucleotide sequence ID" value="XM_016786390.1"/>
</dbReference>
<evidence type="ECO:0000259" key="13">
    <source>
        <dbReference type="PROSITE" id="PS50929"/>
    </source>
</evidence>
<feature type="domain" description="ABC transporter" evidence="12">
    <location>
        <begin position="1130"/>
        <end position="1367"/>
    </location>
</feature>
<comment type="similarity">
    <text evidence="2">Belongs to the ABC transporter superfamily. ABCB family. Multidrug resistance exporter (TC 3.A.1.201) subfamily.</text>
</comment>
<dbReference type="KEGG" id="sapo:SAPIO_CDS3636"/>
<feature type="compositionally biased region" description="Polar residues" evidence="10">
    <location>
        <begin position="18"/>
        <end position="32"/>
    </location>
</feature>
<dbReference type="SMART" id="SM00382">
    <property type="entry name" value="AAA"/>
    <property type="match status" value="2"/>
</dbReference>
<protein>
    <submittedName>
        <fullName evidence="14">ABC transporter transmembrane region</fullName>
        <ecNumber evidence="14">3.6.3.25</ecNumber>
        <ecNumber evidence="14">3.6.3.39</ecNumber>
        <ecNumber evidence="14">3.6.3.43</ecNumber>
    </submittedName>
</protein>
<dbReference type="EC" id="3.6.3.25" evidence="14"/>
<dbReference type="InterPro" id="IPR003439">
    <property type="entry name" value="ABC_transporter-like_ATP-bd"/>
</dbReference>
<feature type="domain" description="ABC transmembrane type-1" evidence="13">
    <location>
        <begin position="806"/>
        <end position="1095"/>
    </location>
</feature>
<dbReference type="InterPro" id="IPR027417">
    <property type="entry name" value="P-loop_NTPase"/>
</dbReference>
<evidence type="ECO:0000256" key="5">
    <source>
        <dbReference type="ARBA" id="ARBA00022737"/>
    </source>
</evidence>
<feature type="transmembrane region" description="Helical" evidence="11">
    <location>
        <begin position="927"/>
        <end position="947"/>
    </location>
</feature>
<dbReference type="FunFam" id="3.40.50.300:FF:000913">
    <property type="entry name" value="ABC multidrug transporter SitT"/>
    <property type="match status" value="1"/>
</dbReference>
<keyword evidence="9 11" id="KW-0472">Membrane</keyword>